<feature type="compositionally biased region" description="Low complexity" evidence="1">
    <location>
        <begin position="27"/>
        <end position="62"/>
    </location>
</feature>
<sequence length="111" mass="10829">MSSTSDAKQDDNLATATPSGADGHGTAQSAAASSAAAMQSSKSNAGVSAMQQSAAASQNSLGDISSAADAALKTAALASQDQGQSAGTRENDNAQQTQKIAIRLVTAKSGE</sequence>
<dbReference type="EMBL" id="CP074572">
    <property type="protein sequence ID" value="QVK21983.1"/>
    <property type="molecule type" value="Genomic_DNA"/>
</dbReference>
<evidence type="ECO:0000256" key="1">
    <source>
        <dbReference type="SAM" id="MobiDB-lite"/>
    </source>
</evidence>
<dbReference type="RefSeq" id="WP_213680643.1">
    <property type="nucleotide sequence ID" value="NZ_CP074572.1"/>
</dbReference>
<evidence type="ECO:0000313" key="3">
    <source>
        <dbReference type="Proteomes" id="UP000676428"/>
    </source>
</evidence>
<feature type="region of interest" description="Disordered" evidence="1">
    <location>
        <begin position="75"/>
        <end position="111"/>
    </location>
</feature>
<accession>A0ABX8DAU0</accession>
<name>A0ABX8DAU0_9GAMM</name>
<keyword evidence="3" id="KW-1185">Reference proteome</keyword>
<feature type="compositionally biased region" description="Polar residues" evidence="1">
    <location>
        <begin position="1"/>
        <end position="18"/>
    </location>
</feature>
<protein>
    <submittedName>
        <fullName evidence="2">Uncharacterized protein</fullName>
    </submittedName>
</protein>
<reference evidence="2 3" key="1">
    <citation type="journal article" date="2012" name="Int. J. Syst. Evol. Microbiol.">
        <title>Shewanella dokdonensis sp. nov., isolated from seawater.</title>
        <authorList>
            <person name="Sung H.R."/>
            <person name="Yoon J.H."/>
            <person name="Ghim S.Y."/>
        </authorList>
    </citation>
    <scope>NUCLEOTIDE SEQUENCE [LARGE SCALE GENOMIC DNA]</scope>
    <source>
        <strain evidence="2 3">DSM 23626</strain>
    </source>
</reference>
<organism evidence="2 3">
    <name type="scientific">Shewanella dokdonensis</name>
    <dbReference type="NCBI Taxonomy" id="712036"/>
    <lineage>
        <taxon>Bacteria</taxon>
        <taxon>Pseudomonadati</taxon>
        <taxon>Pseudomonadota</taxon>
        <taxon>Gammaproteobacteria</taxon>
        <taxon>Alteromonadales</taxon>
        <taxon>Shewanellaceae</taxon>
        <taxon>Shewanella</taxon>
    </lineage>
</organism>
<dbReference type="Proteomes" id="UP000676428">
    <property type="component" value="Chromosome"/>
</dbReference>
<feature type="region of interest" description="Disordered" evidence="1">
    <location>
        <begin position="1"/>
        <end position="62"/>
    </location>
</feature>
<gene>
    <name evidence="2" type="ORF">KHX94_10825</name>
</gene>
<feature type="compositionally biased region" description="Polar residues" evidence="1">
    <location>
        <begin position="80"/>
        <end position="99"/>
    </location>
</feature>
<proteinExistence type="predicted"/>
<evidence type="ECO:0000313" key="2">
    <source>
        <dbReference type="EMBL" id="QVK21983.1"/>
    </source>
</evidence>